<evidence type="ECO:0000256" key="2">
    <source>
        <dbReference type="ARBA" id="ARBA00022670"/>
    </source>
</evidence>
<dbReference type="STRING" id="3476.A0A2P5A6J6"/>
<keyword evidence="2" id="KW-0645">Protease</keyword>
<evidence type="ECO:0000256" key="3">
    <source>
        <dbReference type="ARBA" id="ARBA00022801"/>
    </source>
</evidence>
<dbReference type="PANTHER" id="PTHR12411">
    <property type="entry name" value="CYSTEINE PROTEASE FAMILY C1-RELATED"/>
    <property type="match status" value="1"/>
</dbReference>
<dbReference type="OrthoDB" id="10253408at2759"/>
<dbReference type="CDD" id="cd02248">
    <property type="entry name" value="Peptidase_C1A"/>
    <property type="match status" value="1"/>
</dbReference>
<gene>
    <name evidence="7" type="ORF">PanWU01x14_363730</name>
</gene>
<dbReference type="AlphaFoldDB" id="A0A2P5A6J6"/>
<dbReference type="Gene3D" id="3.90.70.10">
    <property type="entry name" value="Cysteine proteinases"/>
    <property type="match status" value="2"/>
</dbReference>
<sequence length="189" mass="20993">MMEGKRNILLDVLTSPFKIKTGNLVPLSEQQLLDCATDGNNGCHGGWMNKHNRKPSDESLLQAVSGQPVSVTVDASGLNFRAYTSGVFSGDCGKAPTHAVTIVGYGATEDGIKYWLLKNSWGQTWGENGYMKLMIDVESPEVQCGIATHASYPIALAFHYYIILVKNQWIFSYSIYKFMCSMFCWLLKC</sequence>
<accession>A0A2P5A6J6</accession>
<protein>
    <submittedName>
        <fullName evidence="7">Peptidase C1A</fullName>
    </submittedName>
</protein>
<name>A0A2P5A6J6_PARAD</name>
<organism evidence="7 8">
    <name type="scientific">Parasponia andersonii</name>
    <name type="common">Sponia andersonii</name>
    <dbReference type="NCBI Taxonomy" id="3476"/>
    <lineage>
        <taxon>Eukaryota</taxon>
        <taxon>Viridiplantae</taxon>
        <taxon>Streptophyta</taxon>
        <taxon>Embryophyta</taxon>
        <taxon>Tracheophyta</taxon>
        <taxon>Spermatophyta</taxon>
        <taxon>Magnoliopsida</taxon>
        <taxon>eudicotyledons</taxon>
        <taxon>Gunneridae</taxon>
        <taxon>Pentapetalae</taxon>
        <taxon>rosids</taxon>
        <taxon>fabids</taxon>
        <taxon>Rosales</taxon>
        <taxon>Cannabaceae</taxon>
        <taxon>Parasponia</taxon>
    </lineage>
</organism>
<evidence type="ECO:0000256" key="5">
    <source>
        <dbReference type="ARBA" id="ARBA00023157"/>
    </source>
</evidence>
<dbReference type="SMART" id="SM00645">
    <property type="entry name" value="Pept_C1"/>
    <property type="match status" value="1"/>
</dbReference>
<dbReference type="Proteomes" id="UP000237105">
    <property type="component" value="Unassembled WGS sequence"/>
</dbReference>
<feature type="domain" description="Peptidase C1A papain C-terminal" evidence="6">
    <location>
        <begin position="6"/>
        <end position="154"/>
    </location>
</feature>
<dbReference type="InterPro" id="IPR039417">
    <property type="entry name" value="Peptidase_C1A_papain-like"/>
</dbReference>
<dbReference type="SUPFAM" id="SSF54001">
    <property type="entry name" value="Cysteine proteinases"/>
    <property type="match status" value="1"/>
</dbReference>
<dbReference type="InterPro" id="IPR025661">
    <property type="entry name" value="Pept_asp_AS"/>
</dbReference>
<dbReference type="InterPro" id="IPR013128">
    <property type="entry name" value="Peptidase_C1A"/>
</dbReference>
<keyword evidence="4" id="KW-0788">Thiol protease</keyword>
<comment type="similarity">
    <text evidence="1">Belongs to the peptidase C1 family.</text>
</comment>
<comment type="caution">
    <text evidence="7">The sequence shown here is derived from an EMBL/GenBank/DDBJ whole genome shotgun (WGS) entry which is preliminary data.</text>
</comment>
<evidence type="ECO:0000313" key="7">
    <source>
        <dbReference type="EMBL" id="PON32150.1"/>
    </source>
</evidence>
<dbReference type="GO" id="GO:0008234">
    <property type="term" value="F:cysteine-type peptidase activity"/>
    <property type="evidence" value="ECO:0007669"/>
    <property type="project" value="UniProtKB-KW"/>
</dbReference>
<keyword evidence="3" id="KW-0378">Hydrolase</keyword>
<dbReference type="GO" id="GO:0006508">
    <property type="term" value="P:proteolysis"/>
    <property type="evidence" value="ECO:0007669"/>
    <property type="project" value="UniProtKB-KW"/>
</dbReference>
<dbReference type="Pfam" id="PF00112">
    <property type="entry name" value="Peptidase_C1"/>
    <property type="match status" value="2"/>
</dbReference>
<evidence type="ECO:0000256" key="4">
    <source>
        <dbReference type="ARBA" id="ARBA00022807"/>
    </source>
</evidence>
<dbReference type="PROSITE" id="PS00640">
    <property type="entry name" value="THIOL_PROTEASE_ASN"/>
    <property type="match status" value="1"/>
</dbReference>
<dbReference type="EMBL" id="JXTB01000859">
    <property type="protein sequence ID" value="PON32150.1"/>
    <property type="molecule type" value="Genomic_DNA"/>
</dbReference>
<evidence type="ECO:0000259" key="6">
    <source>
        <dbReference type="SMART" id="SM00645"/>
    </source>
</evidence>
<evidence type="ECO:0000256" key="1">
    <source>
        <dbReference type="ARBA" id="ARBA00008455"/>
    </source>
</evidence>
<dbReference type="InterPro" id="IPR000668">
    <property type="entry name" value="Peptidase_C1A_C"/>
</dbReference>
<dbReference type="InterPro" id="IPR038765">
    <property type="entry name" value="Papain-like_cys_pep_sf"/>
</dbReference>
<keyword evidence="5" id="KW-1015">Disulfide bond</keyword>
<reference evidence="8" key="1">
    <citation type="submission" date="2016-06" db="EMBL/GenBank/DDBJ databases">
        <title>Parallel loss of symbiosis genes in relatives of nitrogen-fixing non-legume Parasponia.</title>
        <authorList>
            <person name="Van Velzen R."/>
            <person name="Holmer R."/>
            <person name="Bu F."/>
            <person name="Rutten L."/>
            <person name="Van Zeijl A."/>
            <person name="Liu W."/>
            <person name="Santuari L."/>
            <person name="Cao Q."/>
            <person name="Sharma T."/>
            <person name="Shen D."/>
            <person name="Roswanjaya Y."/>
            <person name="Wardhani T."/>
            <person name="Kalhor M.S."/>
            <person name="Jansen J."/>
            <person name="Van den Hoogen J."/>
            <person name="Gungor B."/>
            <person name="Hartog M."/>
            <person name="Hontelez J."/>
            <person name="Verver J."/>
            <person name="Yang W.-C."/>
            <person name="Schijlen E."/>
            <person name="Repin R."/>
            <person name="Schilthuizen M."/>
            <person name="Schranz E."/>
            <person name="Heidstra R."/>
            <person name="Miyata K."/>
            <person name="Fedorova E."/>
            <person name="Kohlen W."/>
            <person name="Bisseling T."/>
            <person name="Smit S."/>
            <person name="Geurts R."/>
        </authorList>
    </citation>
    <scope>NUCLEOTIDE SEQUENCE [LARGE SCALE GENOMIC DNA]</scope>
    <source>
        <strain evidence="8">cv. WU1-14</strain>
    </source>
</reference>
<keyword evidence="8" id="KW-1185">Reference proteome</keyword>
<proteinExistence type="inferred from homology"/>
<evidence type="ECO:0000313" key="8">
    <source>
        <dbReference type="Proteomes" id="UP000237105"/>
    </source>
</evidence>